<accession>A0ABD3PEF1</accession>
<feature type="compositionally biased region" description="Low complexity" evidence="1">
    <location>
        <begin position="88"/>
        <end position="110"/>
    </location>
</feature>
<comment type="caution">
    <text evidence="2">The sequence shown here is derived from an EMBL/GenBank/DDBJ whole genome shotgun (WGS) entry which is preliminary data.</text>
</comment>
<name>A0ABD3PEF1_9STRA</name>
<protein>
    <recommendedName>
        <fullName evidence="4">PX domain-containing protein</fullName>
    </recommendedName>
</protein>
<organism evidence="2 3">
    <name type="scientific">Cyclotella atomus</name>
    <dbReference type="NCBI Taxonomy" id="382360"/>
    <lineage>
        <taxon>Eukaryota</taxon>
        <taxon>Sar</taxon>
        <taxon>Stramenopiles</taxon>
        <taxon>Ochrophyta</taxon>
        <taxon>Bacillariophyta</taxon>
        <taxon>Coscinodiscophyceae</taxon>
        <taxon>Thalassiosirophycidae</taxon>
        <taxon>Stephanodiscales</taxon>
        <taxon>Stephanodiscaceae</taxon>
        <taxon>Cyclotella</taxon>
    </lineage>
</organism>
<dbReference type="EMBL" id="JALLPJ020000663">
    <property type="protein sequence ID" value="KAL3786161.1"/>
    <property type="molecule type" value="Genomic_DNA"/>
</dbReference>
<reference evidence="2 3" key="1">
    <citation type="submission" date="2024-10" db="EMBL/GenBank/DDBJ databases">
        <title>Updated reference genomes for cyclostephanoid diatoms.</title>
        <authorList>
            <person name="Roberts W.R."/>
            <person name="Alverson A.J."/>
        </authorList>
    </citation>
    <scope>NUCLEOTIDE SEQUENCE [LARGE SCALE GENOMIC DNA]</scope>
    <source>
        <strain evidence="2 3">AJA010-31</strain>
    </source>
</reference>
<feature type="region of interest" description="Disordered" evidence="1">
    <location>
        <begin position="1"/>
        <end position="110"/>
    </location>
</feature>
<sequence length="1216" mass="135077">MPFLRKKKGSKSVSTEESNQTKDYSAPVISAEPSSSKSKFGRKKKSKAGAEQPLIETHPEGAVGANSIPSKALSIPPPQKNPPQSQRQSNATSSQTITTASTSNASTYQSNNSSVSALFEHKKTNALQQRQISHMKRVGSNTHSINGGGVSPASKESYGTRLSQQSFNQQNVSQTQPQQQQPQTDLFTGMPSGPPAAMPITRSGWSMVSNASTAMNSVQYIESLNDLPGSPGIRGKQFPVLNSQSDDRIRSSLSRPFGRAHLPSSYQPRWEVSVEAPNWDMDEGRYKYKINLVRLPTVKRNEEMRQSSYNAATTTRSLQDFVWLERALRAEYHGAMLVPLLSLALWFDTSKEDEDNASVSSKTTVSEGSRKMPPDGNVTSQSIGYLEDKMDGNERVETSILANWLSDIFNGVRGNGELLLLGRVDVSESEAVETFLFRHTDLLKEPSRMGRMSLNPCRASGLGSPFNLFSILGGDREDGCNRSLFDNFLENPFTCFGSETAGDKKDSEKLSFSKMCASGATGIKGCNENMSVASLEDDFAGFQMSSSAIANHSELLEAERDLIASHIRCTTVAMTKVHALAKDEAYVGQCWKRFAISLSNLFSVEKDLETAHIGDQIKCSKKNQPFRKLRKSAVDDGLRILAREKVDRARPCLATLKAMMNSYYADLNSVVPAFKEYRDAINQLHELSEMASVSSSRRGNWSYSQRDDWTSSFRALTSNIAKHITGPGEERTLDSDATSEEGMYSLNTTQSRALQTRVLTHERMLKYSITSLCKACPLRTARMAWWYLKQEVKQASNVHAAATALRQTLSIDADTALAMKERHYEEDESKANDAEIELVKRILDLGANQGEDIDYASVELRRQNALRAANQRVGRWNAETALAIMEAAGVEDAEVQMDETSRELRHVRKFAITLRENVTRCRQTAEALAACFIRSNDNHLLIARSRLEFWAAISTVFSGRLISEQENDGITFPSTRVLSAVGISTSDKGGWLGQNDESKNQRRRNCGEVARRYLKKRDNQANILISRVLKLLSEYEQRLEGIESFVYMHCVGIQLEKHCSKRRAKALSAWEKRTDISTAINVATKKRIPKLVQELKVKLDALPQVSHTTVIKAKESHLASKTLKSELHKLANKRFGRAQEVSTERVIAIMSLWAKHEESVAIEEVRALGEAVQEVELSIEGTDIDAIVDQTLAPERVMQPGVASEVRTAEGRSLLM</sequence>
<feature type="region of interest" description="Disordered" evidence="1">
    <location>
        <begin position="356"/>
        <end position="381"/>
    </location>
</feature>
<evidence type="ECO:0008006" key="4">
    <source>
        <dbReference type="Google" id="ProtNLM"/>
    </source>
</evidence>
<feature type="compositionally biased region" description="Polar residues" evidence="1">
    <location>
        <begin position="11"/>
        <end position="23"/>
    </location>
</feature>
<feature type="region of interest" description="Disordered" evidence="1">
    <location>
        <begin position="139"/>
        <end position="184"/>
    </location>
</feature>
<evidence type="ECO:0000313" key="3">
    <source>
        <dbReference type="Proteomes" id="UP001530400"/>
    </source>
</evidence>
<dbReference type="Proteomes" id="UP001530400">
    <property type="component" value="Unassembled WGS sequence"/>
</dbReference>
<feature type="compositionally biased region" description="Low complexity" evidence="1">
    <location>
        <begin position="163"/>
        <end position="184"/>
    </location>
</feature>
<feature type="compositionally biased region" description="Polar residues" evidence="1">
    <location>
        <begin position="357"/>
        <end position="367"/>
    </location>
</feature>
<proteinExistence type="predicted"/>
<evidence type="ECO:0000313" key="2">
    <source>
        <dbReference type="EMBL" id="KAL3786161.1"/>
    </source>
</evidence>
<dbReference type="AlphaFoldDB" id="A0ABD3PEF1"/>
<evidence type="ECO:0000256" key="1">
    <source>
        <dbReference type="SAM" id="MobiDB-lite"/>
    </source>
</evidence>
<feature type="compositionally biased region" description="Basic residues" evidence="1">
    <location>
        <begin position="1"/>
        <end position="10"/>
    </location>
</feature>
<gene>
    <name evidence="2" type="ORF">ACHAWO_010573</name>
</gene>
<keyword evidence="3" id="KW-1185">Reference proteome</keyword>